<dbReference type="PROSITE" id="PS51440">
    <property type="entry name" value="TIM_2"/>
    <property type="match status" value="1"/>
</dbReference>
<accession>A0A926CZT7</accession>
<keyword evidence="3" id="KW-0324">Glycolysis</keyword>
<dbReference type="PANTHER" id="PTHR21139">
    <property type="entry name" value="TRIOSEPHOSPHATE ISOMERASE"/>
    <property type="match status" value="1"/>
</dbReference>
<protein>
    <recommendedName>
        <fullName evidence="3">Triosephosphate isomerase</fullName>
        <ecNumber evidence="3">5.3.1.1</ecNumber>
    </recommendedName>
</protein>
<dbReference type="GO" id="GO:0046166">
    <property type="term" value="P:glyceraldehyde-3-phosphate biosynthetic process"/>
    <property type="evidence" value="ECO:0007669"/>
    <property type="project" value="TreeGrafter"/>
</dbReference>
<name>A0A926CZT7_9FIRM</name>
<reference evidence="4" key="1">
    <citation type="submission" date="2020-08" db="EMBL/GenBank/DDBJ databases">
        <title>Genome public.</title>
        <authorList>
            <person name="Liu C."/>
            <person name="Sun Q."/>
        </authorList>
    </citation>
    <scope>NUCLEOTIDE SEQUENCE</scope>
    <source>
        <strain evidence="4">NSJ-44</strain>
    </source>
</reference>
<dbReference type="RefSeq" id="WP_249284607.1">
    <property type="nucleotide sequence ID" value="NZ_JACRSO010000001.1"/>
</dbReference>
<comment type="subcellular location">
    <subcellularLocation>
        <location evidence="3">Cytoplasm</location>
    </subcellularLocation>
</comment>
<evidence type="ECO:0000256" key="1">
    <source>
        <dbReference type="ARBA" id="ARBA00007422"/>
    </source>
</evidence>
<evidence type="ECO:0000313" key="4">
    <source>
        <dbReference type="EMBL" id="MBC8528626.1"/>
    </source>
</evidence>
<keyword evidence="3" id="KW-0963">Cytoplasm</keyword>
<sequence length="308" mass="33168">MNRIFVNLKRFDVPRHLGGLCPMDRAPEWVQWIVEQSVSAGLGKLQELTLTYLLPESLIVPALEALKEYPDDQKAGITIGSQSVYRADVKNGGNFGAFTADRPAAAMRALGCEWSMVAHSEERKDKLQMLAAFEPKIDTCESCAARAAQTVDTLVGQEAARAIEQGMKVIFCIGETAAQRGEGSFEEQQPRIKAVLGQQLGALKGIGADEGNLVIGYEPVWAIGPGKTPPGPDYIAYVSDLIKKIGKEMLGIGDLPVVYGGGLKEENAGPISQIETIDGGLVALTRFSGEIGFYPDELAKIIAKYQGK</sequence>
<gene>
    <name evidence="4" type="ORF">H8699_04135</name>
</gene>
<dbReference type="GO" id="GO:0006096">
    <property type="term" value="P:glycolytic process"/>
    <property type="evidence" value="ECO:0007669"/>
    <property type="project" value="UniProtKB-KW"/>
</dbReference>
<proteinExistence type="inferred from homology"/>
<comment type="pathway">
    <text evidence="3">Carbohydrate biosynthesis; gluconeogenesis.</text>
</comment>
<dbReference type="InterPro" id="IPR000652">
    <property type="entry name" value="Triosephosphate_isomerase"/>
</dbReference>
<dbReference type="EMBL" id="JACRSO010000001">
    <property type="protein sequence ID" value="MBC8528626.1"/>
    <property type="molecule type" value="Genomic_DNA"/>
</dbReference>
<comment type="subunit">
    <text evidence="3">Homodimer.</text>
</comment>
<dbReference type="GO" id="GO:0019563">
    <property type="term" value="P:glycerol catabolic process"/>
    <property type="evidence" value="ECO:0007669"/>
    <property type="project" value="TreeGrafter"/>
</dbReference>
<evidence type="ECO:0000313" key="5">
    <source>
        <dbReference type="Proteomes" id="UP000654279"/>
    </source>
</evidence>
<dbReference type="GO" id="GO:0004807">
    <property type="term" value="F:triose-phosphate isomerase activity"/>
    <property type="evidence" value="ECO:0007669"/>
    <property type="project" value="UniProtKB-EC"/>
</dbReference>
<comment type="caution">
    <text evidence="4">The sequence shown here is derived from an EMBL/GenBank/DDBJ whole genome shotgun (WGS) entry which is preliminary data.</text>
</comment>
<dbReference type="GO" id="GO:0006094">
    <property type="term" value="P:gluconeogenesis"/>
    <property type="evidence" value="ECO:0007669"/>
    <property type="project" value="UniProtKB-KW"/>
</dbReference>
<dbReference type="InterPro" id="IPR035990">
    <property type="entry name" value="TIM_sf"/>
</dbReference>
<dbReference type="AlphaFoldDB" id="A0A926CZT7"/>
<comment type="similarity">
    <text evidence="1 3">Belongs to the triosephosphate isomerase family.</text>
</comment>
<comment type="pathway">
    <text evidence="3">Carbohydrate degradation; glycolysis; D-glyceraldehyde 3-phosphate from glycerone phosphate: step 1/1.</text>
</comment>
<dbReference type="CDD" id="cd00311">
    <property type="entry name" value="TIM"/>
    <property type="match status" value="1"/>
</dbReference>
<dbReference type="Gene3D" id="3.20.20.70">
    <property type="entry name" value="Aldolase class I"/>
    <property type="match status" value="1"/>
</dbReference>
<dbReference type="EC" id="5.3.1.1" evidence="3"/>
<comment type="catalytic activity">
    <reaction evidence="3">
        <text>D-glyceraldehyde 3-phosphate = dihydroxyacetone phosphate</text>
        <dbReference type="Rhea" id="RHEA:18585"/>
        <dbReference type="ChEBI" id="CHEBI:57642"/>
        <dbReference type="ChEBI" id="CHEBI:59776"/>
        <dbReference type="EC" id="5.3.1.1"/>
    </reaction>
</comment>
<dbReference type="GO" id="GO:0005829">
    <property type="term" value="C:cytosol"/>
    <property type="evidence" value="ECO:0007669"/>
    <property type="project" value="TreeGrafter"/>
</dbReference>
<dbReference type="PANTHER" id="PTHR21139:SF42">
    <property type="entry name" value="TRIOSEPHOSPHATE ISOMERASE"/>
    <property type="match status" value="1"/>
</dbReference>
<dbReference type="InterPro" id="IPR013785">
    <property type="entry name" value="Aldolase_TIM"/>
</dbReference>
<dbReference type="SUPFAM" id="SSF51351">
    <property type="entry name" value="Triosephosphate isomerase (TIM)"/>
    <property type="match status" value="1"/>
</dbReference>
<keyword evidence="5" id="KW-1185">Reference proteome</keyword>
<evidence type="ECO:0000256" key="3">
    <source>
        <dbReference type="RuleBase" id="RU363013"/>
    </source>
</evidence>
<keyword evidence="3" id="KW-0312">Gluconeogenesis</keyword>
<evidence type="ECO:0000256" key="2">
    <source>
        <dbReference type="ARBA" id="ARBA00023235"/>
    </source>
</evidence>
<keyword evidence="2 3" id="KW-0413">Isomerase</keyword>
<dbReference type="Pfam" id="PF00121">
    <property type="entry name" value="TIM"/>
    <property type="match status" value="1"/>
</dbReference>
<dbReference type="Proteomes" id="UP000654279">
    <property type="component" value="Unassembled WGS sequence"/>
</dbReference>
<organism evidence="4 5">
    <name type="scientific">Luoshenia tenuis</name>
    <dbReference type="NCBI Taxonomy" id="2763654"/>
    <lineage>
        <taxon>Bacteria</taxon>
        <taxon>Bacillati</taxon>
        <taxon>Bacillota</taxon>
        <taxon>Clostridia</taxon>
        <taxon>Christensenellales</taxon>
        <taxon>Christensenellaceae</taxon>
        <taxon>Luoshenia</taxon>
    </lineage>
</organism>